<dbReference type="EMBL" id="QMIG01000017">
    <property type="protein sequence ID" value="RAW12030.1"/>
    <property type="molecule type" value="Genomic_DNA"/>
</dbReference>
<keyword evidence="1" id="KW-0805">Transcription regulation</keyword>
<evidence type="ECO:0000256" key="4">
    <source>
        <dbReference type="PROSITE-ProRule" id="PRU00335"/>
    </source>
</evidence>
<dbReference type="GO" id="GO:0000976">
    <property type="term" value="F:transcription cis-regulatory region binding"/>
    <property type="evidence" value="ECO:0007669"/>
    <property type="project" value="TreeGrafter"/>
</dbReference>
<dbReference type="SUPFAM" id="SSF46689">
    <property type="entry name" value="Homeodomain-like"/>
    <property type="match status" value="1"/>
</dbReference>
<evidence type="ECO:0000313" key="6">
    <source>
        <dbReference type="EMBL" id="RAW12030.1"/>
    </source>
</evidence>
<dbReference type="InterPro" id="IPR009057">
    <property type="entry name" value="Homeodomain-like_sf"/>
</dbReference>
<proteinExistence type="predicted"/>
<evidence type="ECO:0000256" key="3">
    <source>
        <dbReference type="ARBA" id="ARBA00023163"/>
    </source>
</evidence>
<comment type="caution">
    <text evidence="6">The sequence shown here is derived from an EMBL/GenBank/DDBJ whole genome shotgun (WGS) entry which is preliminary data.</text>
</comment>
<protein>
    <recommendedName>
        <fullName evidence="5">HTH tetR-type domain-containing protein</fullName>
    </recommendedName>
</protein>
<evidence type="ECO:0000259" key="5">
    <source>
        <dbReference type="PROSITE" id="PS50977"/>
    </source>
</evidence>
<dbReference type="PRINTS" id="PR00455">
    <property type="entry name" value="HTHTETR"/>
</dbReference>
<evidence type="ECO:0000256" key="2">
    <source>
        <dbReference type="ARBA" id="ARBA00023125"/>
    </source>
</evidence>
<reference evidence="6 7" key="1">
    <citation type="submission" date="2018-06" db="EMBL/GenBank/DDBJ databases">
        <title>Phytoactinopolyspora halophila sp. nov., a novel halophilic actinomycete isolated from a saline soil in China.</title>
        <authorList>
            <person name="Tang S.-K."/>
        </authorList>
    </citation>
    <scope>NUCLEOTIDE SEQUENCE [LARGE SCALE GENOMIC DNA]</scope>
    <source>
        <strain evidence="6 7">YIM 96934</strain>
    </source>
</reference>
<dbReference type="Gene3D" id="1.10.357.10">
    <property type="entry name" value="Tetracycline Repressor, domain 2"/>
    <property type="match status" value="1"/>
</dbReference>
<keyword evidence="3" id="KW-0804">Transcription</keyword>
<dbReference type="PANTHER" id="PTHR30055:SF151">
    <property type="entry name" value="TRANSCRIPTIONAL REGULATORY PROTEIN"/>
    <property type="match status" value="1"/>
</dbReference>
<dbReference type="AlphaFoldDB" id="A0A329QI65"/>
<dbReference type="InterPro" id="IPR050109">
    <property type="entry name" value="HTH-type_TetR-like_transc_reg"/>
</dbReference>
<feature type="domain" description="HTH tetR-type" evidence="5">
    <location>
        <begin position="12"/>
        <end position="72"/>
    </location>
</feature>
<dbReference type="OrthoDB" id="9795011at2"/>
<dbReference type="Pfam" id="PF02909">
    <property type="entry name" value="TetR_C_1"/>
    <property type="match status" value="1"/>
</dbReference>
<sequence>MGDTRAPGQRAGLTRDAILRCARDVLSEQGIDGLTMRSVARRLGVAPNSLYSHVAGKDTLVDDLLDDVLGEVAEPRTTEPAAGLRQIMTSTYEVLLRHPDLVPLYLARQGSRGGNAQRLGEIMLDLLDAAGIAGPEAQEARRVLIVYTIGFAAMTTGSTSDAATSLLSRDVLAANFTTGLDWLLEGILATSDNQLPPHSL</sequence>
<dbReference type="Pfam" id="PF00440">
    <property type="entry name" value="TetR_N"/>
    <property type="match status" value="1"/>
</dbReference>
<gene>
    <name evidence="6" type="ORF">DPM12_15260</name>
</gene>
<name>A0A329QI65_9ACTN</name>
<dbReference type="GO" id="GO:0003700">
    <property type="term" value="F:DNA-binding transcription factor activity"/>
    <property type="evidence" value="ECO:0007669"/>
    <property type="project" value="TreeGrafter"/>
</dbReference>
<dbReference type="PROSITE" id="PS50977">
    <property type="entry name" value="HTH_TETR_2"/>
    <property type="match status" value="1"/>
</dbReference>
<dbReference type="InterPro" id="IPR036271">
    <property type="entry name" value="Tet_transcr_reg_TetR-rel_C_sf"/>
</dbReference>
<dbReference type="SUPFAM" id="SSF48498">
    <property type="entry name" value="Tetracyclin repressor-like, C-terminal domain"/>
    <property type="match status" value="1"/>
</dbReference>
<feature type="DNA-binding region" description="H-T-H motif" evidence="4">
    <location>
        <begin position="35"/>
        <end position="54"/>
    </location>
</feature>
<evidence type="ECO:0000256" key="1">
    <source>
        <dbReference type="ARBA" id="ARBA00023015"/>
    </source>
</evidence>
<accession>A0A329QI65</accession>
<dbReference type="PANTHER" id="PTHR30055">
    <property type="entry name" value="HTH-TYPE TRANSCRIPTIONAL REGULATOR RUTR"/>
    <property type="match status" value="1"/>
</dbReference>
<keyword evidence="2 4" id="KW-0238">DNA-binding</keyword>
<dbReference type="Proteomes" id="UP000250462">
    <property type="component" value="Unassembled WGS sequence"/>
</dbReference>
<dbReference type="RefSeq" id="WP_112259203.1">
    <property type="nucleotide sequence ID" value="NZ_QMIG01000017.1"/>
</dbReference>
<dbReference type="GO" id="GO:0045892">
    <property type="term" value="P:negative regulation of DNA-templated transcription"/>
    <property type="evidence" value="ECO:0007669"/>
    <property type="project" value="InterPro"/>
</dbReference>
<evidence type="ECO:0000313" key="7">
    <source>
        <dbReference type="Proteomes" id="UP000250462"/>
    </source>
</evidence>
<organism evidence="6 7">
    <name type="scientific">Phytoactinopolyspora halophila</name>
    <dbReference type="NCBI Taxonomy" id="1981511"/>
    <lineage>
        <taxon>Bacteria</taxon>
        <taxon>Bacillati</taxon>
        <taxon>Actinomycetota</taxon>
        <taxon>Actinomycetes</taxon>
        <taxon>Jiangellales</taxon>
        <taxon>Jiangellaceae</taxon>
        <taxon>Phytoactinopolyspora</taxon>
    </lineage>
</organism>
<dbReference type="InterPro" id="IPR001647">
    <property type="entry name" value="HTH_TetR"/>
</dbReference>
<keyword evidence="7" id="KW-1185">Reference proteome</keyword>
<dbReference type="InterPro" id="IPR004111">
    <property type="entry name" value="Repressor_TetR_C"/>
</dbReference>